<feature type="transmembrane region" description="Helical" evidence="1">
    <location>
        <begin position="53"/>
        <end position="71"/>
    </location>
</feature>
<proteinExistence type="predicted"/>
<accession>A6JXM0</accession>
<protein>
    <submittedName>
        <fullName evidence="2">RCG32408</fullName>
    </submittedName>
</protein>
<name>A6JXM0_RAT</name>
<evidence type="ECO:0000313" key="2">
    <source>
        <dbReference type="EMBL" id="EDL96389.1"/>
    </source>
</evidence>
<dbReference type="EMBL" id="CH474005">
    <property type="protein sequence ID" value="EDL96389.1"/>
    <property type="molecule type" value="Genomic_DNA"/>
</dbReference>
<reference evidence="2 3" key="1">
    <citation type="submission" date="2005-09" db="EMBL/GenBank/DDBJ databases">
        <authorList>
            <person name="Mural R.J."/>
            <person name="Li P.W."/>
            <person name="Adams M.D."/>
            <person name="Amanatides P.G."/>
            <person name="Baden-Tillson H."/>
            <person name="Barnstead M."/>
            <person name="Chin S.H."/>
            <person name="Dew I."/>
            <person name="Evans C.A."/>
            <person name="Ferriera S."/>
            <person name="Flanigan M."/>
            <person name="Fosler C."/>
            <person name="Glodek A."/>
            <person name="Gu Z."/>
            <person name="Holt R.A."/>
            <person name="Jennings D."/>
            <person name="Kraft C.L."/>
            <person name="Lu F."/>
            <person name="Nguyen T."/>
            <person name="Nusskern D.R."/>
            <person name="Pfannkoch C.M."/>
            <person name="Sitter C."/>
            <person name="Sutton G.G."/>
            <person name="Venter J.C."/>
            <person name="Wang Z."/>
            <person name="Woodage T."/>
            <person name="Zheng X.H."/>
            <person name="Zhong F."/>
        </authorList>
    </citation>
    <scope>NUCLEOTIDE SEQUENCE [LARGE SCALE GENOMIC DNA]</scope>
    <source>
        <strain>BN</strain>
        <strain evidence="3">Sprague-Dawley</strain>
    </source>
</reference>
<sequence length="73" mass="8469">MCLQRVVWLSLPPMTATTAHTDMSQTSTLEQHFHIREGKGVKMFSTVWKKDKMISGLSLLLLPPCFYIVMWRD</sequence>
<dbReference type="AlphaFoldDB" id="A6JXM0"/>
<gene>
    <name evidence="2" type="ORF">rCG_32408</name>
</gene>
<dbReference type="Proteomes" id="UP000234681">
    <property type="component" value="Chromosome 3"/>
</dbReference>
<keyword evidence="1" id="KW-0472">Membrane</keyword>
<keyword evidence="1" id="KW-0812">Transmembrane</keyword>
<evidence type="ECO:0000313" key="3">
    <source>
        <dbReference type="Proteomes" id="UP000234681"/>
    </source>
</evidence>
<organism evidence="2 3">
    <name type="scientific">Rattus norvegicus</name>
    <name type="common">Rat</name>
    <dbReference type="NCBI Taxonomy" id="10116"/>
    <lineage>
        <taxon>Eukaryota</taxon>
        <taxon>Metazoa</taxon>
        <taxon>Chordata</taxon>
        <taxon>Craniata</taxon>
        <taxon>Vertebrata</taxon>
        <taxon>Euteleostomi</taxon>
        <taxon>Mammalia</taxon>
        <taxon>Eutheria</taxon>
        <taxon>Euarchontoglires</taxon>
        <taxon>Glires</taxon>
        <taxon>Rodentia</taxon>
        <taxon>Myomorpha</taxon>
        <taxon>Muroidea</taxon>
        <taxon>Muridae</taxon>
        <taxon>Murinae</taxon>
        <taxon>Rattus</taxon>
    </lineage>
</organism>
<keyword evidence="1" id="KW-1133">Transmembrane helix</keyword>
<evidence type="ECO:0000256" key="1">
    <source>
        <dbReference type="SAM" id="Phobius"/>
    </source>
</evidence>